<dbReference type="SUPFAM" id="SSF82649">
    <property type="entry name" value="SufE/NifU"/>
    <property type="match status" value="1"/>
</dbReference>
<comment type="caution">
    <text evidence="3">The sequence shown here is derived from an EMBL/GenBank/DDBJ whole genome shotgun (WGS) entry which is preliminary data.</text>
</comment>
<name>A0ABT0N566_9GAMM</name>
<dbReference type="Gene3D" id="3.90.1010.10">
    <property type="match status" value="1"/>
</dbReference>
<protein>
    <submittedName>
        <fullName evidence="3">SufE family protein</fullName>
    </submittedName>
</protein>
<feature type="domain" description="Fe-S metabolism associated" evidence="2">
    <location>
        <begin position="26"/>
        <end position="139"/>
    </location>
</feature>
<gene>
    <name evidence="3" type="ORF">L2725_07295</name>
</gene>
<dbReference type="Proteomes" id="UP001202831">
    <property type="component" value="Unassembled WGS sequence"/>
</dbReference>
<sequence>MSASPASQDFLFDLVPLQSARDKVLDANNWQEKYRQIMLLGKQLPTLASELQCESAQVKGCESKAWLYYCKIDGNHYYLVDSEARVVKGLAALVIAQLQGKDSAEIAKFDPAHYFEQLGLAGQLSPSRTNGLTALVNGMIAAAD</sequence>
<dbReference type="RefSeq" id="WP_249248333.1">
    <property type="nucleotide sequence ID" value="NZ_JAKIKT010000002.1"/>
</dbReference>
<dbReference type="EMBL" id="JAKIKT010000002">
    <property type="protein sequence ID" value="MCL2913593.1"/>
    <property type="molecule type" value="Genomic_DNA"/>
</dbReference>
<evidence type="ECO:0000256" key="1">
    <source>
        <dbReference type="ARBA" id="ARBA00010282"/>
    </source>
</evidence>
<evidence type="ECO:0000313" key="3">
    <source>
        <dbReference type="EMBL" id="MCL2913593.1"/>
    </source>
</evidence>
<dbReference type="InterPro" id="IPR003808">
    <property type="entry name" value="Fe-S_metab-assoc_dom"/>
</dbReference>
<comment type="similarity">
    <text evidence="1">Belongs to the SufE family.</text>
</comment>
<reference evidence="3 4" key="1">
    <citation type="submission" date="2022-01" db="EMBL/GenBank/DDBJ databases">
        <title>Whole genome-based taxonomy of the Shewanellaceae.</title>
        <authorList>
            <person name="Martin-Rodriguez A.J."/>
        </authorList>
    </citation>
    <scope>NUCLEOTIDE SEQUENCE [LARGE SCALE GENOMIC DNA]</scope>
    <source>
        <strain evidence="3 4">DSM 21332</strain>
    </source>
</reference>
<evidence type="ECO:0000313" key="4">
    <source>
        <dbReference type="Proteomes" id="UP001202831"/>
    </source>
</evidence>
<organism evidence="3 4">
    <name type="scientific">Shewanella corallii</name>
    <dbReference type="NCBI Taxonomy" id="560080"/>
    <lineage>
        <taxon>Bacteria</taxon>
        <taxon>Pseudomonadati</taxon>
        <taxon>Pseudomonadota</taxon>
        <taxon>Gammaproteobacteria</taxon>
        <taxon>Alteromonadales</taxon>
        <taxon>Shewanellaceae</taxon>
        <taxon>Shewanella</taxon>
    </lineage>
</organism>
<dbReference type="PANTHER" id="PTHR43597">
    <property type="entry name" value="SULFUR ACCEPTOR PROTEIN CSDE"/>
    <property type="match status" value="1"/>
</dbReference>
<accession>A0ABT0N566</accession>
<keyword evidence="4" id="KW-1185">Reference proteome</keyword>
<proteinExistence type="inferred from homology"/>
<dbReference type="PANTHER" id="PTHR43597:SF5">
    <property type="entry name" value="SUFE-LIKE PROTEIN 2, CHLOROPLASTIC"/>
    <property type="match status" value="1"/>
</dbReference>
<dbReference type="Pfam" id="PF02657">
    <property type="entry name" value="SufE"/>
    <property type="match status" value="1"/>
</dbReference>
<evidence type="ECO:0000259" key="2">
    <source>
        <dbReference type="Pfam" id="PF02657"/>
    </source>
</evidence>